<organism evidence="7 8">
    <name type="scientific">Protopolystoma xenopodis</name>
    <dbReference type="NCBI Taxonomy" id="117903"/>
    <lineage>
        <taxon>Eukaryota</taxon>
        <taxon>Metazoa</taxon>
        <taxon>Spiralia</taxon>
        <taxon>Lophotrochozoa</taxon>
        <taxon>Platyhelminthes</taxon>
        <taxon>Monogenea</taxon>
        <taxon>Polyopisthocotylea</taxon>
        <taxon>Polystomatidea</taxon>
        <taxon>Polystomatidae</taxon>
        <taxon>Protopolystoma</taxon>
    </lineage>
</organism>
<keyword evidence="4 5" id="KW-0788">Thiol protease</keyword>
<dbReference type="InterPro" id="IPR039785">
    <property type="entry name" value="MINY3/4"/>
</dbReference>
<evidence type="ECO:0000256" key="1">
    <source>
        <dbReference type="ARBA" id="ARBA00011074"/>
    </source>
</evidence>
<evidence type="ECO:0000256" key="4">
    <source>
        <dbReference type="ARBA" id="ARBA00022807"/>
    </source>
</evidence>
<dbReference type="Pfam" id="PF13898">
    <property type="entry name" value="MINDY-3_4_CD"/>
    <property type="match status" value="1"/>
</dbReference>
<evidence type="ECO:0000256" key="3">
    <source>
        <dbReference type="ARBA" id="ARBA00022801"/>
    </source>
</evidence>
<reference evidence="7" key="1">
    <citation type="submission" date="2018-11" db="EMBL/GenBank/DDBJ databases">
        <authorList>
            <consortium name="Pathogen Informatics"/>
        </authorList>
    </citation>
    <scope>NUCLEOTIDE SEQUENCE</scope>
</reference>
<dbReference type="PANTHER" id="PTHR12473:SF17">
    <property type="entry name" value="UBIQUITIN CARBOXYL-TERMINAL HYDROLASE MINDY-3"/>
    <property type="match status" value="1"/>
</dbReference>
<evidence type="ECO:0000313" key="7">
    <source>
        <dbReference type="EMBL" id="VEL40650.1"/>
    </source>
</evidence>
<comment type="caution">
    <text evidence="7">The sequence shown here is derived from an EMBL/GenBank/DDBJ whole genome shotgun (WGS) entry which is preliminary data.</text>
</comment>
<dbReference type="GO" id="GO:0006508">
    <property type="term" value="P:proteolysis"/>
    <property type="evidence" value="ECO:0007669"/>
    <property type="project" value="UniProtKB-KW"/>
</dbReference>
<keyword evidence="8" id="KW-1185">Reference proteome</keyword>
<name>A0A448XN06_9PLAT</name>
<protein>
    <recommendedName>
        <fullName evidence="5">Ubiquitin carboxyl-terminal hydrolase MINDY</fullName>
        <ecNumber evidence="5">3.4.19.12</ecNumber>
    </recommendedName>
</protein>
<dbReference type="PANTHER" id="PTHR12473">
    <property type="entry name" value="UBIQUITIN CARBOXYL-TERMINAL HYDROLASE MINDY-4-RELATED"/>
    <property type="match status" value="1"/>
</dbReference>
<sequence length="69" mass="7653">MLGQGLRGILEQPNTGFLTIVESLKYCEVGWYLKNPAYPVWVLSSETHLTVLASTEPNLVYREAVLSVG</sequence>
<comment type="function">
    <text evidence="5">Hydrolase that can remove 'Lys-48'-linked conjugated ubiquitin from proteins.</text>
</comment>
<dbReference type="GO" id="GO:1990380">
    <property type="term" value="F:K48-linked deubiquitinase activity"/>
    <property type="evidence" value="ECO:0007669"/>
    <property type="project" value="UniProtKB-UniRule"/>
</dbReference>
<evidence type="ECO:0000313" key="8">
    <source>
        <dbReference type="Proteomes" id="UP000784294"/>
    </source>
</evidence>
<feature type="domain" description="Deubiquitinating enzyme MINDY-3/4 conserved" evidence="6">
    <location>
        <begin position="6"/>
        <end position="61"/>
    </location>
</feature>
<dbReference type="EMBL" id="CAAALY010265824">
    <property type="protein sequence ID" value="VEL40650.1"/>
    <property type="molecule type" value="Genomic_DNA"/>
</dbReference>
<evidence type="ECO:0000256" key="2">
    <source>
        <dbReference type="ARBA" id="ARBA00022670"/>
    </source>
</evidence>
<dbReference type="Proteomes" id="UP000784294">
    <property type="component" value="Unassembled WGS sequence"/>
</dbReference>
<dbReference type="GO" id="GO:0004843">
    <property type="term" value="F:cysteine-type deubiquitinase activity"/>
    <property type="evidence" value="ECO:0007669"/>
    <property type="project" value="UniProtKB-UniRule"/>
</dbReference>
<evidence type="ECO:0000259" key="6">
    <source>
        <dbReference type="Pfam" id="PF13898"/>
    </source>
</evidence>
<comment type="catalytic activity">
    <reaction evidence="5">
        <text>Thiol-dependent hydrolysis of ester, thioester, amide, peptide and isopeptide bonds formed by the C-terminal Gly of ubiquitin (a 76-residue protein attached to proteins as an intracellular targeting signal).</text>
        <dbReference type="EC" id="3.4.19.12"/>
    </reaction>
</comment>
<keyword evidence="2 5" id="KW-0645">Protease</keyword>
<proteinExistence type="inferred from homology"/>
<evidence type="ECO:0000256" key="5">
    <source>
        <dbReference type="RuleBase" id="RU367088"/>
    </source>
</evidence>
<keyword evidence="5" id="KW-0833">Ubl conjugation pathway</keyword>
<dbReference type="OrthoDB" id="6258672at2759"/>
<dbReference type="AlphaFoldDB" id="A0A448XN06"/>
<accession>A0A448XN06</accession>
<gene>
    <name evidence="7" type="ORF">PXEA_LOCUS34090</name>
</gene>
<dbReference type="EC" id="3.4.19.12" evidence="5"/>
<dbReference type="InterPro" id="IPR025257">
    <property type="entry name" value="MINDY-3/4_CD"/>
</dbReference>
<dbReference type="GO" id="GO:0071108">
    <property type="term" value="P:protein K48-linked deubiquitination"/>
    <property type="evidence" value="ECO:0007669"/>
    <property type="project" value="InterPro"/>
</dbReference>
<keyword evidence="3 5" id="KW-0378">Hydrolase</keyword>
<comment type="similarity">
    <text evidence="1 5">Belongs to the MINDY deubiquitinase family. FAM188 subfamily.</text>
</comment>